<dbReference type="Gene3D" id="3.90.960.10">
    <property type="entry name" value="YbaK/aminoacyl-tRNA synthetase-associated domain"/>
    <property type="match status" value="1"/>
</dbReference>
<dbReference type="Gene3D" id="2.40.50.140">
    <property type="entry name" value="Nucleic acid-binding proteins"/>
    <property type="match status" value="1"/>
</dbReference>
<dbReference type="InterPro" id="IPR007214">
    <property type="entry name" value="YbaK/aa-tRNA-synth-assoc-dom"/>
</dbReference>
<evidence type="ECO:0000256" key="4">
    <source>
        <dbReference type="ARBA" id="ARBA00022917"/>
    </source>
</evidence>
<keyword evidence="5" id="KW-0030">Aminoacyl-tRNA synthetase</keyword>
<proteinExistence type="predicted"/>
<evidence type="ECO:0000313" key="8">
    <source>
        <dbReference type="Proteomes" id="UP000714915"/>
    </source>
</evidence>
<dbReference type="CDD" id="cd00777">
    <property type="entry name" value="AspRS_core"/>
    <property type="match status" value="1"/>
</dbReference>
<dbReference type="InterPro" id="IPR012340">
    <property type="entry name" value="NA-bd_OB-fold"/>
</dbReference>
<dbReference type="InterPro" id="IPR006195">
    <property type="entry name" value="aa-tRNA-synth_II"/>
</dbReference>
<evidence type="ECO:0000256" key="2">
    <source>
        <dbReference type="ARBA" id="ARBA00022741"/>
    </source>
</evidence>
<reference evidence="7" key="1">
    <citation type="submission" date="2020-04" db="EMBL/GenBank/DDBJ databases">
        <authorList>
            <person name="Zhang T."/>
        </authorList>
    </citation>
    <scope>NUCLEOTIDE SEQUENCE</scope>
    <source>
        <strain evidence="7">HKST-UBA09</strain>
    </source>
</reference>
<organism evidence="7 8">
    <name type="scientific">Candidatus Dojkabacteria bacterium</name>
    <dbReference type="NCBI Taxonomy" id="2099670"/>
    <lineage>
        <taxon>Bacteria</taxon>
        <taxon>Candidatus Dojkabacteria</taxon>
    </lineage>
</organism>
<dbReference type="InterPro" id="IPR047089">
    <property type="entry name" value="Asp-tRNA-ligase_1_N"/>
</dbReference>
<dbReference type="CDD" id="cd04317">
    <property type="entry name" value="EcAspRS_like_N"/>
    <property type="match status" value="1"/>
</dbReference>
<comment type="caution">
    <text evidence="7">The sequence shown here is derived from an EMBL/GenBank/DDBJ whole genome shotgun (WGS) entry which is preliminary data.</text>
</comment>
<dbReference type="PRINTS" id="PR01042">
    <property type="entry name" value="TRNASYNTHASP"/>
</dbReference>
<name>A0A955RM02_9BACT</name>
<sequence length="631" mass="71019">MSRTLINQTKENIGSEVVLKGWVENHRAMGKLIFINLRDRSGKVQCVGSKENFEAEVWAVIKGLTLESVVSITGKVKERPNAQESEDEFGSLEIEISSVELLNKAAPLPIPVIGDGKDINEESRLKYRYLDLRRDRMGNILKTRSKFIRALREALYNQEFVEVETPILTASTMEGARDFVVPSRLHPGKFYALPQSPQQYKQLLMTAGVENYFQVAKCIRDEDLRADRGFEFTQLDLETSFKTQEDVMNLVEEVVKSAVKEVGGKLKDEAFPRFTYEEAMEKYGADKFDIRSEEEKQEVVLAFAWVHRFPFFKKVDTEDVAEVRDGKSGWTFTHNPFSMPLEEHLEWHLNGEHTGEIITQQYDLVCNGYEAGGGSIRAHRPDILRATYKTMGYSEEEIERSVGHMLKAFEVGTPPHGGIALGIDRLVMILSGEESLKETIAFPMTYNGRTAVMEGPGPISEEQRTELHLDMAKAKDGDEIAKQIKSLLDAENIDYKYEEHQPTPTSQDAANFRGKDLSEGVKALILVGKKSGKNFMVTIPGDKKLDTKALKDEIGEEVTFEKPEVILEKFGVRVGGVPPFGIIFDIPTYFDESILNSDEVAFSAGKDSISIYLSSKDLEKALKGKLGLWSK</sequence>
<keyword evidence="3" id="KW-0067">ATP-binding</keyword>
<dbReference type="Pfam" id="PF01336">
    <property type="entry name" value="tRNA_anti-codon"/>
    <property type="match status" value="1"/>
</dbReference>
<dbReference type="GO" id="GO:0006422">
    <property type="term" value="P:aspartyl-tRNA aminoacylation"/>
    <property type="evidence" value="ECO:0007669"/>
    <property type="project" value="TreeGrafter"/>
</dbReference>
<dbReference type="SUPFAM" id="SSF50249">
    <property type="entry name" value="Nucleic acid-binding proteins"/>
    <property type="match status" value="1"/>
</dbReference>
<dbReference type="SUPFAM" id="SSF55826">
    <property type="entry name" value="YbaK/ProRS associated domain"/>
    <property type="match status" value="1"/>
</dbReference>
<feature type="domain" description="Aminoacyl-transfer RNA synthetases class-II family profile" evidence="6">
    <location>
        <begin position="141"/>
        <end position="443"/>
    </location>
</feature>
<evidence type="ECO:0000256" key="1">
    <source>
        <dbReference type="ARBA" id="ARBA00022598"/>
    </source>
</evidence>
<dbReference type="PANTHER" id="PTHR22594:SF5">
    <property type="entry name" value="ASPARTATE--TRNA LIGASE, MITOCHONDRIAL"/>
    <property type="match status" value="1"/>
</dbReference>
<dbReference type="InterPro" id="IPR045864">
    <property type="entry name" value="aa-tRNA-synth_II/BPL/LPL"/>
</dbReference>
<dbReference type="InterPro" id="IPR004365">
    <property type="entry name" value="NA-bd_OB_tRNA"/>
</dbReference>
<dbReference type="GO" id="GO:0004815">
    <property type="term" value="F:aspartate-tRNA ligase activity"/>
    <property type="evidence" value="ECO:0007669"/>
    <property type="project" value="TreeGrafter"/>
</dbReference>
<reference evidence="7" key="2">
    <citation type="journal article" date="2021" name="Microbiome">
        <title>Successional dynamics and alternative stable states in a saline activated sludge microbial community over 9 years.</title>
        <authorList>
            <person name="Wang Y."/>
            <person name="Ye J."/>
            <person name="Ju F."/>
            <person name="Liu L."/>
            <person name="Boyd J.A."/>
            <person name="Deng Y."/>
            <person name="Parks D.H."/>
            <person name="Jiang X."/>
            <person name="Yin X."/>
            <person name="Woodcroft B.J."/>
            <person name="Tyson G.W."/>
            <person name="Hugenholtz P."/>
            <person name="Polz M.F."/>
            <person name="Zhang T."/>
        </authorList>
    </citation>
    <scope>NUCLEOTIDE SEQUENCE</scope>
    <source>
        <strain evidence="7">HKST-UBA09</strain>
    </source>
</reference>
<dbReference type="SUPFAM" id="SSF55681">
    <property type="entry name" value="Class II aaRS and biotin synthetases"/>
    <property type="match status" value="1"/>
</dbReference>
<evidence type="ECO:0000259" key="6">
    <source>
        <dbReference type="PROSITE" id="PS50862"/>
    </source>
</evidence>
<dbReference type="Pfam" id="PF00152">
    <property type="entry name" value="tRNA-synt_2"/>
    <property type="match status" value="1"/>
</dbReference>
<dbReference type="Proteomes" id="UP000714915">
    <property type="component" value="Unassembled WGS sequence"/>
</dbReference>
<keyword evidence="1 7" id="KW-0436">Ligase</keyword>
<accession>A0A955RM02</accession>
<gene>
    <name evidence="7" type="ORF">KC669_02390</name>
</gene>
<dbReference type="CDD" id="cd04332">
    <property type="entry name" value="YbaK_like"/>
    <property type="match status" value="1"/>
</dbReference>
<dbReference type="InterPro" id="IPR047090">
    <property type="entry name" value="AspRS_core"/>
</dbReference>
<keyword evidence="2" id="KW-0547">Nucleotide-binding</keyword>
<keyword evidence="4" id="KW-0648">Protein biosynthesis</keyword>
<dbReference type="GO" id="GO:0003676">
    <property type="term" value="F:nucleic acid binding"/>
    <property type="evidence" value="ECO:0007669"/>
    <property type="project" value="InterPro"/>
</dbReference>
<dbReference type="PROSITE" id="PS50862">
    <property type="entry name" value="AA_TRNA_LIGASE_II"/>
    <property type="match status" value="1"/>
</dbReference>
<evidence type="ECO:0000256" key="3">
    <source>
        <dbReference type="ARBA" id="ARBA00022840"/>
    </source>
</evidence>
<dbReference type="Gene3D" id="3.30.930.10">
    <property type="entry name" value="Bira Bifunctional Protein, Domain 2"/>
    <property type="match status" value="1"/>
</dbReference>
<dbReference type="InterPro" id="IPR002312">
    <property type="entry name" value="Asp/Asn-tRNA-synth_IIb"/>
</dbReference>
<evidence type="ECO:0000313" key="7">
    <source>
        <dbReference type="EMBL" id="MCA9386862.1"/>
    </source>
</evidence>
<protein>
    <submittedName>
        <fullName evidence="7">Aspartate--tRNA ligase</fullName>
    </submittedName>
</protein>
<dbReference type="InterPro" id="IPR036754">
    <property type="entry name" value="YbaK/aa-tRNA-synt-asso_dom_sf"/>
</dbReference>
<dbReference type="AlphaFoldDB" id="A0A955RM02"/>
<dbReference type="InterPro" id="IPR004364">
    <property type="entry name" value="Aa-tRNA-synt_II"/>
</dbReference>
<dbReference type="PANTHER" id="PTHR22594">
    <property type="entry name" value="ASPARTYL/LYSYL-TRNA SYNTHETASE"/>
    <property type="match status" value="1"/>
</dbReference>
<dbReference type="Pfam" id="PF04073">
    <property type="entry name" value="tRNA_edit"/>
    <property type="match status" value="1"/>
</dbReference>
<dbReference type="GO" id="GO:0005524">
    <property type="term" value="F:ATP binding"/>
    <property type="evidence" value="ECO:0007669"/>
    <property type="project" value="UniProtKB-KW"/>
</dbReference>
<dbReference type="GO" id="GO:0002161">
    <property type="term" value="F:aminoacyl-tRNA deacylase activity"/>
    <property type="evidence" value="ECO:0007669"/>
    <property type="project" value="InterPro"/>
</dbReference>
<evidence type="ECO:0000256" key="5">
    <source>
        <dbReference type="ARBA" id="ARBA00023146"/>
    </source>
</evidence>
<dbReference type="EMBL" id="JAGQLF010000021">
    <property type="protein sequence ID" value="MCA9386862.1"/>
    <property type="molecule type" value="Genomic_DNA"/>
</dbReference>